<evidence type="ECO:0000313" key="1">
    <source>
        <dbReference type="EMBL" id="KAJ2798147.1"/>
    </source>
</evidence>
<accession>A0ACC1KZF0</accession>
<gene>
    <name evidence="1" type="ORF">H4R21_004048</name>
</gene>
<keyword evidence="2" id="KW-1185">Reference proteome</keyword>
<dbReference type="Proteomes" id="UP001140087">
    <property type="component" value="Unassembled WGS sequence"/>
</dbReference>
<evidence type="ECO:0000313" key="2">
    <source>
        <dbReference type="Proteomes" id="UP001140087"/>
    </source>
</evidence>
<reference evidence="1" key="1">
    <citation type="submission" date="2022-07" db="EMBL/GenBank/DDBJ databases">
        <title>Phylogenomic reconstructions and comparative analyses of Kickxellomycotina fungi.</title>
        <authorList>
            <person name="Reynolds N.K."/>
            <person name="Stajich J.E."/>
            <person name="Barry K."/>
            <person name="Grigoriev I.V."/>
            <person name="Crous P."/>
            <person name="Smith M.E."/>
        </authorList>
    </citation>
    <scope>NUCLEOTIDE SEQUENCE</scope>
    <source>
        <strain evidence="1">BCRC 34780</strain>
    </source>
</reference>
<feature type="non-terminal residue" evidence="1">
    <location>
        <position position="1"/>
    </location>
</feature>
<dbReference type="EMBL" id="JANBUN010001437">
    <property type="protein sequence ID" value="KAJ2798147.1"/>
    <property type="molecule type" value="Genomic_DNA"/>
</dbReference>
<organism evidence="1 2">
    <name type="scientific">Coemansia helicoidea</name>
    <dbReference type="NCBI Taxonomy" id="1286919"/>
    <lineage>
        <taxon>Eukaryota</taxon>
        <taxon>Fungi</taxon>
        <taxon>Fungi incertae sedis</taxon>
        <taxon>Zoopagomycota</taxon>
        <taxon>Kickxellomycotina</taxon>
        <taxon>Kickxellomycetes</taxon>
        <taxon>Kickxellales</taxon>
        <taxon>Kickxellaceae</taxon>
        <taxon>Coemansia</taxon>
    </lineage>
</organism>
<protein>
    <submittedName>
        <fullName evidence="1">Uncharacterized protein</fullName>
    </submittedName>
</protein>
<name>A0ACC1KZF0_9FUNG</name>
<comment type="caution">
    <text evidence="1">The sequence shown here is derived from an EMBL/GenBank/DDBJ whole genome shotgun (WGS) entry which is preliminary data.</text>
</comment>
<sequence length="174" mass="18607">PTRKGDKGKAAAAAAAEEAADDAAVVEDDLTSSTSEQRIEVQPRETAADAAGDVQSLERKLDRTLYLVVKDSAGQWCFPHGDVGGEELLHDAARRGLREACGGAMSVWTVGRGPVSHHRAGDHTLFFVKAHILAGQVRPAAPRVSEYKWITKEEMESVLPGGYWASVKDALSSV</sequence>
<proteinExistence type="predicted"/>